<evidence type="ECO:0000256" key="2">
    <source>
        <dbReference type="SAM" id="SignalP"/>
    </source>
</evidence>
<dbReference type="InterPro" id="IPR021342">
    <property type="entry name" value="DUF2959"/>
</dbReference>
<proteinExistence type="predicted"/>
<reference evidence="3 4" key="1">
    <citation type="submission" date="2018-06" db="EMBL/GenBank/DDBJ databases">
        <title>Genomic Encyclopedia of Type Strains, Phase IV (KMG-IV): sequencing the most valuable type-strain genomes for metagenomic binning, comparative biology and taxonomic classification.</title>
        <authorList>
            <person name="Goeker M."/>
        </authorList>
    </citation>
    <scope>NUCLEOTIDE SEQUENCE [LARGE SCALE GENOMIC DNA]</scope>
    <source>
        <strain evidence="3 4">DSM 24032</strain>
    </source>
</reference>
<gene>
    <name evidence="3" type="ORF">DFR28_10656</name>
</gene>
<accession>A0A395JFN7</accession>
<dbReference type="EMBL" id="QNRT01000006">
    <property type="protein sequence ID" value="RBP48570.1"/>
    <property type="molecule type" value="Genomic_DNA"/>
</dbReference>
<dbReference type="PROSITE" id="PS51257">
    <property type="entry name" value="PROKAR_LIPOPROTEIN"/>
    <property type="match status" value="1"/>
</dbReference>
<protein>
    <submittedName>
        <fullName evidence="3">DUF2959 family protein</fullName>
    </submittedName>
</protein>
<dbReference type="OrthoDB" id="9780401at2"/>
<keyword evidence="2" id="KW-0732">Signal</keyword>
<sequence>MKPIITLLMLIALSACGTVQKAQYSALEKVGVHKRDILIDRIEDTSETQQEAKKQFRSAYDELASLINVKDAGLEKKYKRMAKAVAASEDKAAELDERIQSVNRVAEDLFDEWKDELGQYQSSSLRRASEKNLQTTKARYADIYQKMKVSQSRIEPVLRVLQDNTLYLKHNLNARAVSSISGEVVIIESQVEDLIQQMEASITESNRFVKSMRNK</sequence>
<keyword evidence="4" id="KW-1185">Reference proteome</keyword>
<dbReference type="InParanoid" id="A0A395JFN7"/>
<evidence type="ECO:0000313" key="3">
    <source>
        <dbReference type="EMBL" id="RBP48570.1"/>
    </source>
</evidence>
<comment type="caution">
    <text evidence="3">The sequence shown here is derived from an EMBL/GenBank/DDBJ whole genome shotgun (WGS) entry which is preliminary data.</text>
</comment>
<evidence type="ECO:0000313" key="4">
    <source>
        <dbReference type="Proteomes" id="UP000253083"/>
    </source>
</evidence>
<feature type="signal peptide" evidence="2">
    <location>
        <begin position="1"/>
        <end position="21"/>
    </location>
</feature>
<feature type="coiled-coil region" evidence="1">
    <location>
        <begin position="78"/>
        <end position="112"/>
    </location>
</feature>
<organism evidence="3 4">
    <name type="scientific">Arenicella xantha</name>
    <dbReference type="NCBI Taxonomy" id="644221"/>
    <lineage>
        <taxon>Bacteria</taxon>
        <taxon>Pseudomonadati</taxon>
        <taxon>Pseudomonadota</taxon>
        <taxon>Gammaproteobacteria</taxon>
        <taxon>Arenicellales</taxon>
        <taxon>Arenicellaceae</taxon>
        <taxon>Arenicella</taxon>
    </lineage>
</organism>
<keyword evidence="1" id="KW-0175">Coiled coil</keyword>
<feature type="chain" id="PRO_5017304392" evidence="2">
    <location>
        <begin position="22"/>
        <end position="215"/>
    </location>
</feature>
<dbReference type="Pfam" id="PF11172">
    <property type="entry name" value="DUF2959"/>
    <property type="match status" value="1"/>
</dbReference>
<dbReference type="AlphaFoldDB" id="A0A395JFN7"/>
<evidence type="ECO:0000256" key="1">
    <source>
        <dbReference type="SAM" id="Coils"/>
    </source>
</evidence>
<dbReference type="RefSeq" id="WP_113955602.1">
    <property type="nucleotide sequence ID" value="NZ_QNRT01000006.1"/>
</dbReference>
<dbReference type="Proteomes" id="UP000253083">
    <property type="component" value="Unassembled WGS sequence"/>
</dbReference>
<name>A0A395JFN7_9GAMM</name>